<dbReference type="RefSeq" id="WP_057790461.1">
    <property type="nucleotide sequence ID" value="NZ_JAUOPZ010000001.1"/>
</dbReference>
<dbReference type="NCBIfam" id="TIGR03016">
    <property type="entry name" value="pepcterm_hypo_1"/>
    <property type="match status" value="1"/>
</dbReference>
<dbReference type="SUPFAM" id="SSF56935">
    <property type="entry name" value="Porins"/>
    <property type="match status" value="1"/>
</dbReference>
<gene>
    <name evidence="1" type="ORF">AVL57_15000</name>
</gene>
<keyword evidence="2" id="KW-1185">Reference proteome</keyword>
<reference evidence="1 2" key="1">
    <citation type="submission" date="2015-12" db="EMBL/GenBank/DDBJ databases">
        <title>Intraspecies pangenome expansion in the marine bacterium Alteromonas.</title>
        <authorList>
            <person name="Lopez-Perez M."/>
            <person name="Rodriguez-Valera F."/>
        </authorList>
    </citation>
    <scope>NUCLEOTIDE SEQUENCE [LARGE SCALE GENOMIC DNA]</scope>
    <source>
        <strain evidence="1 2">LMG 21861</strain>
    </source>
</reference>
<sequence>MDITTLSVKTKFRKVVHRNISRKAYLAIGLGALSPCVYAELDITGSAQGKSIFQEVERQDEDTLSLTTFSVIPQVNATYQTRTFSGLWSGTLTHLERDNDDIGQTQDYAEYSYSAQWAPIGRALVFQATGALNYRNGDSSSFLVSDFLTNSNSLAKTRNNTLSSSLLIENNNWVNAQGSASYSDVASESTSANDTPLDNDSYQLYGSLTNGEYARYLIWEVTGSYQNTASNQSSRGDFITRSAEAFTDFRVLQKWAIRLTATHEANQISDRTDTNSITREFNSYGAGLTYRQAENRYIALTINRSDSDTSEDDDETFVGLDLLWALSSRTEIGGSYGRRFYGDSASANMSYNSKHFRSSLSYSEDVTNTSRLLSNPENLGVFVCPVGATSIASCFQPASLSYSPSADEQFVELNSQNLDFDDRIILQKRTNFQMGYDFSRVNLGVSWLYSENDYLDEDRLQRTLSMTTTLSYKLGSYTNLNTSLSFARIDGQSEDNTYDGSSDNLNATLGLDRSFGKHLVTSLDVSYLDKSGDLSFGGGLYGSDYTDRRITLSVTYTYQ</sequence>
<dbReference type="InterPro" id="IPR017467">
    <property type="entry name" value="CHP03016_PEP-CTERM"/>
</dbReference>
<dbReference type="EMBL" id="CP013926">
    <property type="protein sequence ID" value="AMJ75156.1"/>
    <property type="molecule type" value="Genomic_DNA"/>
</dbReference>
<dbReference type="Proteomes" id="UP000056750">
    <property type="component" value="Chromosome"/>
</dbReference>
<name>A0ABN4LN82_9ALTE</name>
<evidence type="ECO:0000313" key="2">
    <source>
        <dbReference type="Proteomes" id="UP000056750"/>
    </source>
</evidence>
<organism evidence="1 2">
    <name type="scientific">Alteromonas stellipolaris</name>
    <dbReference type="NCBI Taxonomy" id="233316"/>
    <lineage>
        <taxon>Bacteria</taxon>
        <taxon>Pseudomonadati</taxon>
        <taxon>Pseudomonadota</taxon>
        <taxon>Gammaproteobacteria</taxon>
        <taxon>Alteromonadales</taxon>
        <taxon>Alteromonadaceae</taxon>
        <taxon>Alteromonas/Salinimonas group</taxon>
        <taxon>Alteromonas</taxon>
    </lineage>
</organism>
<accession>A0ABN4LN82</accession>
<evidence type="ECO:0000313" key="1">
    <source>
        <dbReference type="EMBL" id="AMJ75156.1"/>
    </source>
</evidence>
<protein>
    <recommendedName>
        <fullName evidence="3">TIGR03016 family PEP-CTERM system-associated outer membrane protein</fullName>
    </recommendedName>
</protein>
<proteinExistence type="predicted"/>
<evidence type="ECO:0008006" key="3">
    <source>
        <dbReference type="Google" id="ProtNLM"/>
    </source>
</evidence>